<accession>A0ABU6WZC6</accession>
<organism evidence="2 3">
    <name type="scientific">Stylosanthes scabra</name>
    <dbReference type="NCBI Taxonomy" id="79078"/>
    <lineage>
        <taxon>Eukaryota</taxon>
        <taxon>Viridiplantae</taxon>
        <taxon>Streptophyta</taxon>
        <taxon>Embryophyta</taxon>
        <taxon>Tracheophyta</taxon>
        <taxon>Spermatophyta</taxon>
        <taxon>Magnoliopsida</taxon>
        <taxon>eudicotyledons</taxon>
        <taxon>Gunneridae</taxon>
        <taxon>Pentapetalae</taxon>
        <taxon>rosids</taxon>
        <taxon>fabids</taxon>
        <taxon>Fabales</taxon>
        <taxon>Fabaceae</taxon>
        <taxon>Papilionoideae</taxon>
        <taxon>50 kb inversion clade</taxon>
        <taxon>dalbergioids sensu lato</taxon>
        <taxon>Dalbergieae</taxon>
        <taxon>Pterocarpus clade</taxon>
        <taxon>Stylosanthes</taxon>
    </lineage>
</organism>
<keyword evidence="3" id="KW-1185">Reference proteome</keyword>
<sequence length="90" mass="9530">MGVQISEPEGVEDALGDDEEEDEPELITDDSDDDDQSISIPRRGPSNSGSQQYPEHFSSLDLKAIAPTHEENEAGAGFGGGDSVDVLTPN</sequence>
<feature type="region of interest" description="Disordered" evidence="1">
    <location>
        <begin position="1"/>
        <end position="90"/>
    </location>
</feature>
<feature type="compositionally biased region" description="Acidic residues" evidence="1">
    <location>
        <begin position="9"/>
        <end position="36"/>
    </location>
</feature>
<reference evidence="2 3" key="1">
    <citation type="journal article" date="2023" name="Plants (Basel)">
        <title>Bridging the Gap: Combining Genomics and Transcriptomics Approaches to Understand Stylosanthes scabra, an Orphan Legume from the Brazilian Caatinga.</title>
        <authorList>
            <person name="Ferreira-Neto J.R.C."/>
            <person name="da Silva M.D."/>
            <person name="Binneck E."/>
            <person name="de Melo N.F."/>
            <person name="da Silva R.H."/>
            <person name="de Melo A.L.T.M."/>
            <person name="Pandolfi V."/>
            <person name="Bustamante F.O."/>
            <person name="Brasileiro-Vidal A.C."/>
            <person name="Benko-Iseppon A.M."/>
        </authorList>
    </citation>
    <scope>NUCLEOTIDE SEQUENCE [LARGE SCALE GENOMIC DNA]</scope>
    <source>
        <tissue evidence="2">Leaves</tissue>
    </source>
</reference>
<protein>
    <submittedName>
        <fullName evidence="2">Uncharacterized protein</fullName>
    </submittedName>
</protein>
<dbReference type="EMBL" id="JASCZI010188948">
    <property type="protein sequence ID" value="MED6191042.1"/>
    <property type="molecule type" value="Genomic_DNA"/>
</dbReference>
<proteinExistence type="predicted"/>
<comment type="caution">
    <text evidence="2">The sequence shown here is derived from an EMBL/GenBank/DDBJ whole genome shotgun (WGS) entry which is preliminary data.</text>
</comment>
<feature type="non-terminal residue" evidence="2">
    <location>
        <position position="90"/>
    </location>
</feature>
<evidence type="ECO:0000313" key="3">
    <source>
        <dbReference type="Proteomes" id="UP001341840"/>
    </source>
</evidence>
<gene>
    <name evidence="2" type="ORF">PIB30_112130</name>
</gene>
<name>A0ABU6WZC6_9FABA</name>
<evidence type="ECO:0000313" key="2">
    <source>
        <dbReference type="EMBL" id="MED6191042.1"/>
    </source>
</evidence>
<dbReference type="Proteomes" id="UP001341840">
    <property type="component" value="Unassembled WGS sequence"/>
</dbReference>
<evidence type="ECO:0000256" key="1">
    <source>
        <dbReference type="SAM" id="MobiDB-lite"/>
    </source>
</evidence>